<keyword evidence="1" id="KW-0175">Coiled coil</keyword>
<evidence type="ECO:0000313" key="4">
    <source>
        <dbReference type="Proteomes" id="UP000799757"/>
    </source>
</evidence>
<dbReference type="OrthoDB" id="3782133at2759"/>
<protein>
    <submittedName>
        <fullName evidence="3">Uncharacterized protein</fullName>
    </submittedName>
</protein>
<evidence type="ECO:0000313" key="3">
    <source>
        <dbReference type="EMBL" id="KAF2792651.1"/>
    </source>
</evidence>
<keyword evidence="4" id="KW-1185">Reference proteome</keyword>
<evidence type="ECO:0000256" key="1">
    <source>
        <dbReference type="SAM" id="Coils"/>
    </source>
</evidence>
<reference evidence="3" key="1">
    <citation type="journal article" date="2020" name="Stud. Mycol.">
        <title>101 Dothideomycetes genomes: a test case for predicting lifestyles and emergence of pathogens.</title>
        <authorList>
            <person name="Haridas S."/>
            <person name="Albert R."/>
            <person name="Binder M."/>
            <person name="Bloem J."/>
            <person name="Labutti K."/>
            <person name="Salamov A."/>
            <person name="Andreopoulos B."/>
            <person name="Baker S."/>
            <person name="Barry K."/>
            <person name="Bills G."/>
            <person name="Bluhm B."/>
            <person name="Cannon C."/>
            <person name="Castanera R."/>
            <person name="Culley D."/>
            <person name="Daum C."/>
            <person name="Ezra D."/>
            <person name="Gonzalez J."/>
            <person name="Henrissat B."/>
            <person name="Kuo A."/>
            <person name="Liang C."/>
            <person name="Lipzen A."/>
            <person name="Lutzoni F."/>
            <person name="Magnuson J."/>
            <person name="Mondo S."/>
            <person name="Nolan M."/>
            <person name="Ohm R."/>
            <person name="Pangilinan J."/>
            <person name="Park H.-J."/>
            <person name="Ramirez L."/>
            <person name="Alfaro M."/>
            <person name="Sun H."/>
            <person name="Tritt A."/>
            <person name="Yoshinaga Y."/>
            <person name="Zwiers L.-H."/>
            <person name="Turgeon B."/>
            <person name="Goodwin S."/>
            <person name="Spatafora J."/>
            <person name="Crous P."/>
            <person name="Grigoriev I."/>
        </authorList>
    </citation>
    <scope>NUCLEOTIDE SEQUENCE</scope>
    <source>
        <strain evidence="3">CBS 109.77</strain>
    </source>
</reference>
<feature type="region of interest" description="Disordered" evidence="2">
    <location>
        <begin position="163"/>
        <end position="186"/>
    </location>
</feature>
<name>A0A6A6X8R9_9PLEO</name>
<organism evidence="3 4">
    <name type="scientific">Melanomma pulvis-pyrius CBS 109.77</name>
    <dbReference type="NCBI Taxonomy" id="1314802"/>
    <lineage>
        <taxon>Eukaryota</taxon>
        <taxon>Fungi</taxon>
        <taxon>Dikarya</taxon>
        <taxon>Ascomycota</taxon>
        <taxon>Pezizomycotina</taxon>
        <taxon>Dothideomycetes</taxon>
        <taxon>Pleosporomycetidae</taxon>
        <taxon>Pleosporales</taxon>
        <taxon>Melanommataceae</taxon>
        <taxon>Melanomma</taxon>
    </lineage>
</organism>
<dbReference type="AlphaFoldDB" id="A0A6A6X8R9"/>
<proteinExistence type="predicted"/>
<dbReference type="Proteomes" id="UP000799757">
    <property type="component" value="Unassembled WGS sequence"/>
</dbReference>
<dbReference type="EMBL" id="MU001960">
    <property type="protein sequence ID" value="KAF2792651.1"/>
    <property type="molecule type" value="Genomic_DNA"/>
</dbReference>
<gene>
    <name evidence="3" type="ORF">K505DRAFT_307284</name>
</gene>
<sequence>MPAKPTIEAPSELAARLRLDRDHWRTRSLRQDSQLLAADLHIKAFQHNIFTLTTANTDLQNRLDKAMENYKMRNSDYHTMCDRNYQLIELIENCENRNTKLRKSDRMKEKVHQRNLRLKAQIQGHVCGNKGDNEQTILEALAAANERIEELEKAGEKLLDALDWMGDSDGSDSSEEGEEENGELSRVGLVEAEVAFRGILEDETFREHKALWEDLLEP</sequence>
<feature type="coiled-coil region" evidence="1">
    <location>
        <begin position="134"/>
        <end position="161"/>
    </location>
</feature>
<accession>A0A6A6X8R9</accession>
<feature type="compositionally biased region" description="Acidic residues" evidence="2">
    <location>
        <begin position="169"/>
        <end position="182"/>
    </location>
</feature>
<evidence type="ECO:0000256" key="2">
    <source>
        <dbReference type="SAM" id="MobiDB-lite"/>
    </source>
</evidence>